<gene>
    <name evidence="2" type="ORF">GCM10023353_03560</name>
</gene>
<dbReference type="InterPro" id="IPR037401">
    <property type="entry name" value="SnoaL-like"/>
</dbReference>
<dbReference type="EMBL" id="BAABKQ010000001">
    <property type="protein sequence ID" value="GAA4804349.1"/>
    <property type="molecule type" value="Genomic_DNA"/>
</dbReference>
<organism evidence="2 3">
    <name type="scientific">Tomitella cavernea</name>
    <dbReference type="NCBI Taxonomy" id="1387982"/>
    <lineage>
        <taxon>Bacteria</taxon>
        <taxon>Bacillati</taxon>
        <taxon>Actinomycetota</taxon>
        <taxon>Actinomycetes</taxon>
        <taxon>Mycobacteriales</taxon>
        <taxon>Tomitella</taxon>
    </lineage>
</organism>
<evidence type="ECO:0000313" key="3">
    <source>
        <dbReference type="Proteomes" id="UP001500839"/>
    </source>
</evidence>
<feature type="domain" description="SnoaL-like" evidence="1">
    <location>
        <begin position="15"/>
        <end position="144"/>
    </location>
</feature>
<comment type="caution">
    <text evidence="2">The sequence shown here is derived from an EMBL/GenBank/DDBJ whole genome shotgun (WGS) entry which is preliminary data.</text>
</comment>
<name>A0ABP9C368_9ACTN</name>
<accession>A0ABP9C368</accession>
<keyword evidence="3" id="KW-1185">Reference proteome</keyword>
<dbReference type="SUPFAM" id="SSF54427">
    <property type="entry name" value="NTF2-like"/>
    <property type="match status" value="1"/>
</dbReference>
<dbReference type="Proteomes" id="UP001500839">
    <property type="component" value="Unassembled WGS sequence"/>
</dbReference>
<sequence>MTEDRLRALEERVAKLEARDAIVALKHRYLRACDAKDPEGFRSSFIARGAVIDYGPLGRFEDADGIAAVYRTIALEKVDNAYVVLDMHHGLHPDIRLTGPDSATGHWTLRFRQVDRRAGTESVSAIEYDDEYAVEDGEWKMSACRSRILWTVTRPLADAVVTDFH</sequence>
<dbReference type="Gene3D" id="3.10.450.50">
    <property type="match status" value="1"/>
</dbReference>
<evidence type="ECO:0000313" key="2">
    <source>
        <dbReference type="EMBL" id="GAA4804349.1"/>
    </source>
</evidence>
<protein>
    <recommendedName>
        <fullName evidence="1">SnoaL-like domain-containing protein</fullName>
    </recommendedName>
</protein>
<dbReference type="Pfam" id="PF13577">
    <property type="entry name" value="SnoaL_4"/>
    <property type="match status" value="1"/>
</dbReference>
<dbReference type="InterPro" id="IPR032710">
    <property type="entry name" value="NTF2-like_dom_sf"/>
</dbReference>
<evidence type="ECO:0000259" key="1">
    <source>
        <dbReference type="Pfam" id="PF13577"/>
    </source>
</evidence>
<proteinExistence type="predicted"/>
<dbReference type="RefSeq" id="WP_200174852.1">
    <property type="nucleotide sequence ID" value="NZ_BAABKQ010000001.1"/>
</dbReference>
<reference evidence="3" key="1">
    <citation type="journal article" date="2019" name="Int. J. Syst. Evol. Microbiol.">
        <title>The Global Catalogue of Microorganisms (GCM) 10K type strain sequencing project: providing services to taxonomists for standard genome sequencing and annotation.</title>
        <authorList>
            <consortium name="The Broad Institute Genomics Platform"/>
            <consortium name="The Broad Institute Genome Sequencing Center for Infectious Disease"/>
            <person name="Wu L."/>
            <person name="Ma J."/>
        </authorList>
    </citation>
    <scope>NUCLEOTIDE SEQUENCE [LARGE SCALE GENOMIC DNA]</scope>
    <source>
        <strain evidence="3">JCM 18542</strain>
    </source>
</reference>